<organism evidence="1 2">
    <name type="scientific">Araneus ventricosus</name>
    <name type="common">Orbweaver spider</name>
    <name type="synonym">Epeira ventricosa</name>
    <dbReference type="NCBI Taxonomy" id="182803"/>
    <lineage>
        <taxon>Eukaryota</taxon>
        <taxon>Metazoa</taxon>
        <taxon>Ecdysozoa</taxon>
        <taxon>Arthropoda</taxon>
        <taxon>Chelicerata</taxon>
        <taxon>Arachnida</taxon>
        <taxon>Araneae</taxon>
        <taxon>Araneomorphae</taxon>
        <taxon>Entelegynae</taxon>
        <taxon>Araneoidea</taxon>
        <taxon>Araneidae</taxon>
        <taxon>Araneus</taxon>
    </lineage>
</organism>
<proteinExistence type="predicted"/>
<protein>
    <submittedName>
        <fullName evidence="1">Uncharacterized protein</fullName>
    </submittedName>
</protein>
<evidence type="ECO:0000313" key="1">
    <source>
        <dbReference type="EMBL" id="GBM89214.1"/>
    </source>
</evidence>
<accession>A0A4Y2JH08</accession>
<keyword evidence="2" id="KW-1185">Reference proteome</keyword>
<evidence type="ECO:0000313" key="2">
    <source>
        <dbReference type="Proteomes" id="UP000499080"/>
    </source>
</evidence>
<name>A0A4Y2JH08_ARAVE</name>
<gene>
    <name evidence="1" type="ORF">AVEN_117328_1</name>
</gene>
<sequence>MLVGSSTLRDESPLPIAVSYGGEKGYSVCLSSMRPQHYSLRTETPVLYPKNVSAQHDRAYNNTPTVGPQVIEGLMRLQI</sequence>
<dbReference type="EMBL" id="BGPR01003523">
    <property type="protein sequence ID" value="GBM89214.1"/>
    <property type="molecule type" value="Genomic_DNA"/>
</dbReference>
<comment type="caution">
    <text evidence="1">The sequence shown here is derived from an EMBL/GenBank/DDBJ whole genome shotgun (WGS) entry which is preliminary data.</text>
</comment>
<dbReference type="AlphaFoldDB" id="A0A4Y2JH08"/>
<dbReference type="Proteomes" id="UP000499080">
    <property type="component" value="Unassembled WGS sequence"/>
</dbReference>
<reference evidence="1 2" key="1">
    <citation type="journal article" date="2019" name="Sci. Rep.">
        <title>Orb-weaving spider Araneus ventricosus genome elucidates the spidroin gene catalogue.</title>
        <authorList>
            <person name="Kono N."/>
            <person name="Nakamura H."/>
            <person name="Ohtoshi R."/>
            <person name="Moran D.A.P."/>
            <person name="Shinohara A."/>
            <person name="Yoshida Y."/>
            <person name="Fujiwara M."/>
            <person name="Mori M."/>
            <person name="Tomita M."/>
            <person name="Arakawa K."/>
        </authorList>
    </citation>
    <scope>NUCLEOTIDE SEQUENCE [LARGE SCALE GENOMIC DNA]</scope>
</reference>